<evidence type="ECO:0000313" key="2">
    <source>
        <dbReference type="Proteomes" id="UP001057520"/>
    </source>
</evidence>
<reference evidence="1 2" key="1">
    <citation type="submission" date="2022-04" db="EMBL/GenBank/DDBJ databases">
        <title>Genome sequence of soybean root-associated Caulobacter segnis RL271.</title>
        <authorList>
            <person name="Longley R."/>
            <person name="Bonito G."/>
            <person name="Trigodet F."/>
            <person name="Crosson S."/>
            <person name="Fiebig A."/>
        </authorList>
    </citation>
    <scope>NUCLEOTIDE SEQUENCE [LARGE SCALE GENOMIC DNA]</scope>
    <source>
        <strain evidence="1 2">RL271</strain>
    </source>
</reference>
<dbReference type="EMBL" id="CP096040">
    <property type="protein sequence ID" value="USQ93711.1"/>
    <property type="molecule type" value="Genomic_DNA"/>
</dbReference>
<name>A0ABY4ZP35_9CAUL</name>
<dbReference type="Pfam" id="PF13730">
    <property type="entry name" value="HTH_36"/>
    <property type="match status" value="1"/>
</dbReference>
<dbReference type="SUPFAM" id="SSF46785">
    <property type="entry name" value="Winged helix' DNA-binding domain"/>
    <property type="match status" value="1"/>
</dbReference>
<dbReference type="InterPro" id="IPR036390">
    <property type="entry name" value="WH_DNA-bd_sf"/>
</dbReference>
<accession>A0ABY4ZP35</accession>
<keyword evidence="2" id="KW-1185">Reference proteome</keyword>
<protein>
    <submittedName>
        <fullName evidence="1">Helix-turn-helix domain-containing protein</fullName>
    </submittedName>
</protein>
<sequence length="103" mass="11607">MTTQSYAIHRYVLDTLMADLVGHDHRPSSFLVYLAITAAHADGRASFSHTQLAERTGQSRRTVQNAVETLKQRGLIEVSRQGPTEAATYVPLTPWRRQRDEEA</sequence>
<proteinExistence type="predicted"/>
<dbReference type="Gene3D" id="1.10.10.10">
    <property type="entry name" value="Winged helix-like DNA-binding domain superfamily/Winged helix DNA-binding domain"/>
    <property type="match status" value="1"/>
</dbReference>
<evidence type="ECO:0000313" key="1">
    <source>
        <dbReference type="EMBL" id="USQ93711.1"/>
    </source>
</evidence>
<dbReference type="Proteomes" id="UP001057520">
    <property type="component" value="Chromosome"/>
</dbReference>
<organism evidence="1 2">
    <name type="scientific">Caulobacter segnis</name>
    <dbReference type="NCBI Taxonomy" id="88688"/>
    <lineage>
        <taxon>Bacteria</taxon>
        <taxon>Pseudomonadati</taxon>
        <taxon>Pseudomonadota</taxon>
        <taxon>Alphaproteobacteria</taxon>
        <taxon>Caulobacterales</taxon>
        <taxon>Caulobacteraceae</taxon>
        <taxon>Caulobacter</taxon>
    </lineage>
</organism>
<dbReference type="InterPro" id="IPR036388">
    <property type="entry name" value="WH-like_DNA-bd_sf"/>
</dbReference>
<gene>
    <name evidence="1" type="ORF">MZV50_13830</name>
</gene>